<proteinExistence type="predicted"/>
<name>A0A3N4HAZ0_ASCIM</name>
<feature type="compositionally biased region" description="Basic and acidic residues" evidence="1">
    <location>
        <begin position="137"/>
        <end position="149"/>
    </location>
</feature>
<sequence>MSAAEFTIQTGVSVPAPISKQNNSYLYTAIKVKLPLTHPDNATHAFQNISKIGSKPFWSEASSSSSRSWSDNTNLDLFNVEEPTRRISSITKPEKFDFLTLKRLSGSKAKLGRQPNSQTRSVKIEQGEDSWEEGETEKENGKGEEIEED</sequence>
<accession>A0A3N4HAZ0</accession>
<feature type="region of interest" description="Disordered" evidence="1">
    <location>
        <begin position="107"/>
        <end position="149"/>
    </location>
</feature>
<evidence type="ECO:0000313" key="2">
    <source>
        <dbReference type="EMBL" id="RPA71007.1"/>
    </source>
</evidence>
<reference evidence="2 3" key="1">
    <citation type="journal article" date="2018" name="Nat. Ecol. Evol.">
        <title>Pezizomycetes genomes reveal the molecular basis of ectomycorrhizal truffle lifestyle.</title>
        <authorList>
            <person name="Murat C."/>
            <person name="Payen T."/>
            <person name="Noel B."/>
            <person name="Kuo A."/>
            <person name="Morin E."/>
            <person name="Chen J."/>
            <person name="Kohler A."/>
            <person name="Krizsan K."/>
            <person name="Balestrini R."/>
            <person name="Da Silva C."/>
            <person name="Montanini B."/>
            <person name="Hainaut M."/>
            <person name="Levati E."/>
            <person name="Barry K.W."/>
            <person name="Belfiori B."/>
            <person name="Cichocki N."/>
            <person name="Clum A."/>
            <person name="Dockter R.B."/>
            <person name="Fauchery L."/>
            <person name="Guy J."/>
            <person name="Iotti M."/>
            <person name="Le Tacon F."/>
            <person name="Lindquist E.A."/>
            <person name="Lipzen A."/>
            <person name="Malagnac F."/>
            <person name="Mello A."/>
            <person name="Molinier V."/>
            <person name="Miyauchi S."/>
            <person name="Poulain J."/>
            <person name="Riccioni C."/>
            <person name="Rubini A."/>
            <person name="Sitrit Y."/>
            <person name="Splivallo R."/>
            <person name="Traeger S."/>
            <person name="Wang M."/>
            <person name="Zifcakova L."/>
            <person name="Wipf D."/>
            <person name="Zambonelli A."/>
            <person name="Paolocci F."/>
            <person name="Nowrousian M."/>
            <person name="Ottonello S."/>
            <person name="Baldrian P."/>
            <person name="Spatafora J.W."/>
            <person name="Henrissat B."/>
            <person name="Nagy L.G."/>
            <person name="Aury J.M."/>
            <person name="Wincker P."/>
            <person name="Grigoriev I.V."/>
            <person name="Bonfante P."/>
            <person name="Martin F.M."/>
        </authorList>
    </citation>
    <scope>NUCLEOTIDE SEQUENCE [LARGE SCALE GENOMIC DNA]</scope>
    <source>
        <strain evidence="2 3">RN42</strain>
    </source>
</reference>
<feature type="compositionally biased region" description="Acidic residues" evidence="1">
    <location>
        <begin position="127"/>
        <end position="136"/>
    </location>
</feature>
<organism evidence="2 3">
    <name type="scientific">Ascobolus immersus RN42</name>
    <dbReference type="NCBI Taxonomy" id="1160509"/>
    <lineage>
        <taxon>Eukaryota</taxon>
        <taxon>Fungi</taxon>
        <taxon>Dikarya</taxon>
        <taxon>Ascomycota</taxon>
        <taxon>Pezizomycotina</taxon>
        <taxon>Pezizomycetes</taxon>
        <taxon>Pezizales</taxon>
        <taxon>Ascobolaceae</taxon>
        <taxon>Ascobolus</taxon>
    </lineage>
</organism>
<gene>
    <name evidence="2" type="ORF">BJ508DRAFT_336503</name>
</gene>
<keyword evidence="3" id="KW-1185">Reference proteome</keyword>
<evidence type="ECO:0000313" key="3">
    <source>
        <dbReference type="Proteomes" id="UP000275078"/>
    </source>
</evidence>
<dbReference type="Proteomes" id="UP000275078">
    <property type="component" value="Unassembled WGS sequence"/>
</dbReference>
<dbReference type="EMBL" id="ML119989">
    <property type="protein sequence ID" value="RPA71007.1"/>
    <property type="molecule type" value="Genomic_DNA"/>
</dbReference>
<evidence type="ECO:0000256" key="1">
    <source>
        <dbReference type="SAM" id="MobiDB-lite"/>
    </source>
</evidence>
<protein>
    <submittedName>
        <fullName evidence="2">Uncharacterized protein</fullName>
    </submittedName>
</protein>
<dbReference type="AlphaFoldDB" id="A0A3N4HAZ0"/>